<dbReference type="InterPro" id="IPR015985">
    <property type="entry name" value="TehB-like_dom"/>
</dbReference>
<dbReference type="GO" id="GO:0008168">
    <property type="term" value="F:methyltransferase activity"/>
    <property type="evidence" value="ECO:0007669"/>
    <property type="project" value="UniProtKB-KW"/>
</dbReference>
<dbReference type="GO" id="GO:0032259">
    <property type="term" value="P:methylation"/>
    <property type="evidence" value="ECO:0007669"/>
    <property type="project" value="UniProtKB-KW"/>
</dbReference>
<feature type="domain" description="Tellurite resistance methyltransferase TehB-like" evidence="1">
    <location>
        <begin position="14"/>
        <end position="182"/>
    </location>
</feature>
<dbReference type="RefSeq" id="WP_242284308.1">
    <property type="nucleotide sequence ID" value="NZ_JAKKSL010000001.1"/>
</dbReference>
<gene>
    <name evidence="2" type="ORF">L3081_06510</name>
</gene>
<evidence type="ECO:0000313" key="3">
    <source>
        <dbReference type="Proteomes" id="UP001139646"/>
    </source>
</evidence>
<keyword evidence="3" id="KW-1185">Reference proteome</keyword>
<proteinExistence type="predicted"/>
<dbReference type="SUPFAM" id="SSF53335">
    <property type="entry name" value="S-adenosyl-L-methionine-dependent methyltransferases"/>
    <property type="match status" value="1"/>
</dbReference>
<dbReference type="EMBL" id="JAKKSL010000001">
    <property type="protein sequence ID" value="MCI2283113.1"/>
    <property type="molecule type" value="Genomic_DNA"/>
</dbReference>
<sequence length="196" mass="21843">MPHSALLQQYLSSLQALKAKEQVPVLDLACGHGRNGLYLIENNIPVIFADVKGEILEQVKQSVEMLATDKQKLAHFWQVDFELINAASSASAPDHISPLQNKLFSAIIVFRYLHRPLFEQIKAAIIPGGMVIYETFTEQQALLGRPKNSDFLLKHGELASIFSDWKIVHSFEGIVDVSIQDNTQQAIAQIVAIKPN</sequence>
<keyword evidence="2" id="KW-0808">Transferase</keyword>
<name>A0ABS9WYQ5_9GAMM</name>
<dbReference type="Pfam" id="PF03848">
    <property type="entry name" value="TehB"/>
    <property type="match status" value="1"/>
</dbReference>
<protein>
    <submittedName>
        <fullName evidence="2">SAM-dependent methyltransferase</fullName>
    </submittedName>
</protein>
<organism evidence="2 3">
    <name type="scientific">Colwellia maritima</name>
    <dbReference type="NCBI Taxonomy" id="2912588"/>
    <lineage>
        <taxon>Bacteria</taxon>
        <taxon>Pseudomonadati</taxon>
        <taxon>Pseudomonadota</taxon>
        <taxon>Gammaproteobacteria</taxon>
        <taxon>Alteromonadales</taxon>
        <taxon>Colwelliaceae</taxon>
        <taxon>Colwellia</taxon>
    </lineage>
</organism>
<evidence type="ECO:0000259" key="1">
    <source>
        <dbReference type="Pfam" id="PF03848"/>
    </source>
</evidence>
<dbReference type="Gene3D" id="3.40.50.150">
    <property type="entry name" value="Vaccinia Virus protein VP39"/>
    <property type="match status" value="1"/>
</dbReference>
<dbReference type="InterPro" id="IPR029063">
    <property type="entry name" value="SAM-dependent_MTases_sf"/>
</dbReference>
<reference evidence="2" key="1">
    <citation type="submission" date="2022-01" db="EMBL/GenBank/DDBJ databases">
        <title>Colwellia maritima, isolated from seawater.</title>
        <authorList>
            <person name="Kristyanto S."/>
            <person name="Jung J."/>
            <person name="Jeon C.O."/>
        </authorList>
    </citation>
    <scope>NUCLEOTIDE SEQUENCE</scope>
    <source>
        <strain evidence="2">MSW7</strain>
    </source>
</reference>
<evidence type="ECO:0000313" key="2">
    <source>
        <dbReference type="EMBL" id="MCI2283113.1"/>
    </source>
</evidence>
<accession>A0ABS9WYQ5</accession>
<dbReference type="Proteomes" id="UP001139646">
    <property type="component" value="Unassembled WGS sequence"/>
</dbReference>
<keyword evidence="2" id="KW-0489">Methyltransferase</keyword>
<comment type="caution">
    <text evidence="2">The sequence shown here is derived from an EMBL/GenBank/DDBJ whole genome shotgun (WGS) entry which is preliminary data.</text>
</comment>